<dbReference type="InterPro" id="IPR032710">
    <property type="entry name" value="NTF2-like_dom_sf"/>
</dbReference>
<dbReference type="Pfam" id="PF12893">
    <property type="entry name" value="Lumazine_bd_2"/>
    <property type="match status" value="1"/>
</dbReference>
<dbReference type="Proteomes" id="UP001055460">
    <property type="component" value="Chromosome"/>
</dbReference>
<dbReference type="SUPFAM" id="SSF54427">
    <property type="entry name" value="NTF2-like"/>
    <property type="match status" value="1"/>
</dbReference>
<dbReference type="OrthoDB" id="7451095at2"/>
<dbReference type="KEGG" id="eah:FA04_03540"/>
<accession>A0A9Q8Y7P0</accession>
<dbReference type="InterPro" id="IPR039437">
    <property type="entry name" value="FrzH/put_lumazine-bd"/>
</dbReference>
<dbReference type="Proteomes" id="UP001214094">
    <property type="component" value="Chromosome"/>
</dbReference>
<sequence>MSASPKDPQFAAIVHVLQRYFDGLYRSDTDILRQVFHPKALYATATDGTLLELDMNRYFPIVEKRPSPESRDEARIDRILSIEFAGPVTAFAKVQCAIGEKAFTDFLSLVFLDGRWQIIAKVFHYDIASAQ</sequence>
<evidence type="ECO:0000313" key="2">
    <source>
        <dbReference type="EMBL" id="WFP91468.1"/>
    </source>
</evidence>
<dbReference type="GeneID" id="29518379"/>
<name>A0A9Q8Y7P0_ENSAD</name>
<reference evidence="1" key="1">
    <citation type="submission" date="2022-06" db="EMBL/GenBank/DDBJ databases">
        <title>Physiological and biochemical characterization and genomic elucidation of a strain of the genus Ensifer adhaerens M8 that combines arsenic oxidation and chromium reduction.</title>
        <authorList>
            <person name="Li X."/>
            <person name="Yu c."/>
        </authorList>
    </citation>
    <scope>NUCLEOTIDE SEQUENCE</scope>
    <source>
        <strain evidence="1">M8</strain>
    </source>
</reference>
<proteinExistence type="predicted"/>
<keyword evidence="4" id="KW-1185">Reference proteome</keyword>
<dbReference type="AlphaFoldDB" id="A0A9Q8Y7P0"/>
<evidence type="ECO:0000313" key="4">
    <source>
        <dbReference type="Proteomes" id="UP001214094"/>
    </source>
</evidence>
<protein>
    <submittedName>
        <fullName evidence="1">Nuclear transport factor 2 family protein</fullName>
    </submittedName>
</protein>
<dbReference type="RefSeq" id="WP_034789298.1">
    <property type="nucleotide sequence ID" value="NZ_CAXURO020000001.1"/>
</dbReference>
<evidence type="ECO:0000313" key="1">
    <source>
        <dbReference type="EMBL" id="USJ24043.1"/>
    </source>
</evidence>
<evidence type="ECO:0000313" key="3">
    <source>
        <dbReference type="Proteomes" id="UP001055460"/>
    </source>
</evidence>
<dbReference type="EMBL" id="CP098807">
    <property type="protein sequence ID" value="USJ24043.1"/>
    <property type="molecule type" value="Genomic_DNA"/>
</dbReference>
<reference evidence="2 4" key="2">
    <citation type="submission" date="2023-03" db="EMBL/GenBank/DDBJ databases">
        <title>Comparative genome and transcriptome analysis combination mining strategies for increasing vitamin B12 production of Ensifer adhaerens strain.</title>
        <authorList>
            <person name="Yongheng L."/>
        </authorList>
    </citation>
    <scope>NUCLEOTIDE SEQUENCE [LARGE SCALE GENOMIC DNA]</scope>
    <source>
        <strain evidence="2 4">Casida A-T305</strain>
    </source>
</reference>
<gene>
    <name evidence="1" type="ORF">NE863_03360</name>
    <name evidence="2" type="ORF">P4B07_03570</name>
</gene>
<dbReference type="EMBL" id="CP121308">
    <property type="protein sequence ID" value="WFP91468.1"/>
    <property type="molecule type" value="Genomic_DNA"/>
</dbReference>
<dbReference type="Gene3D" id="3.10.450.50">
    <property type="match status" value="1"/>
</dbReference>
<organism evidence="1 3">
    <name type="scientific">Ensifer adhaerens</name>
    <name type="common">Sinorhizobium morelense</name>
    <dbReference type="NCBI Taxonomy" id="106592"/>
    <lineage>
        <taxon>Bacteria</taxon>
        <taxon>Pseudomonadati</taxon>
        <taxon>Pseudomonadota</taxon>
        <taxon>Alphaproteobacteria</taxon>
        <taxon>Hyphomicrobiales</taxon>
        <taxon>Rhizobiaceae</taxon>
        <taxon>Sinorhizobium/Ensifer group</taxon>
        <taxon>Ensifer</taxon>
    </lineage>
</organism>